<comment type="caution">
    <text evidence="1">The sequence shown here is derived from an EMBL/GenBank/DDBJ whole genome shotgun (WGS) entry which is preliminary data.</text>
</comment>
<evidence type="ECO:0000313" key="2">
    <source>
        <dbReference type="Proteomes" id="UP000031802"/>
    </source>
</evidence>
<reference evidence="2" key="1">
    <citation type="submission" date="2014-04" db="EMBL/GenBank/DDBJ databases">
        <title>Whole-Genome optical mapping and complete genome sequence of Sphingobacterium deserti sp. nov., a new spaces isolated from desert in the west of China.</title>
        <authorList>
            <person name="Teng C."/>
            <person name="Zhou Z."/>
            <person name="Li X."/>
            <person name="Chen M."/>
            <person name="Lin M."/>
            <person name="Wang L."/>
            <person name="Su S."/>
            <person name="Zhang C."/>
            <person name="Zhang W."/>
        </authorList>
    </citation>
    <scope>NUCLEOTIDE SEQUENCE [LARGE SCALE GENOMIC DNA]</scope>
    <source>
        <strain evidence="2">ACCC05744</strain>
    </source>
</reference>
<reference evidence="1 2" key="2">
    <citation type="journal article" date="2015" name="PLoS ONE">
        <title>Whole-Genome Optical Mapping and Finished Genome Sequence of Sphingobacterium deserti sp. nov., a New Species Isolated from the Western Desert of China.</title>
        <authorList>
            <person name="Teng C."/>
            <person name="Zhou Z."/>
            <person name="Molnar I."/>
            <person name="Li X."/>
            <person name="Tang R."/>
            <person name="Chen M."/>
            <person name="Wang L."/>
            <person name="Su S."/>
            <person name="Zhang W."/>
            <person name="Lin M."/>
        </authorList>
    </citation>
    <scope>NUCLEOTIDE SEQUENCE [LARGE SCALE GENOMIC DNA]</scope>
    <source>
        <strain evidence="2">ACCC05744</strain>
    </source>
</reference>
<keyword evidence="2" id="KW-1185">Reference proteome</keyword>
<dbReference type="AlphaFoldDB" id="A0A0B8T5P1"/>
<dbReference type="EMBL" id="JJMU01000002">
    <property type="protein sequence ID" value="KGE15993.1"/>
    <property type="molecule type" value="Genomic_DNA"/>
</dbReference>
<accession>A0A0B8T5P1</accession>
<gene>
    <name evidence="1" type="ORF">DI53_0108</name>
</gene>
<sequence length="74" mass="8502">MNPIYVMIEYLNKKKLMSSFAIVDRMQNLVDLTSSLGSGGFWCMGQSRLFYASGCFKRYTLTAVFAIRQCAEIW</sequence>
<name>A0A0B8T5P1_9SPHI</name>
<proteinExistence type="predicted"/>
<dbReference type="Proteomes" id="UP000031802">
    <property type="component" value="Unassembled WGS sequence"/>
</dbReference>
<dbReference type="RefSeq" id="WP_037494210.1">
    <property type="nucleotide sequence ID" value="NZ_JJMU01000002.1"/>
</dbReference>
<protein>
    <submittedName>
        <fullName evidence="1">Uncharacterized protein</fullName>
    </submittedName>
</protein>
<evidence type="ECO:0000313" key="1">
    <source>
        <dbReference type="EMBL" id="KGE15993.1"/>
    </source>
</evidence>
<organism evidence="1 2">
    <name type="scientific">Sphingobacterium deserti</name>
    <dbReference type="NCBI Taxonomy" id="1229276"/>
    <lineage>
        <taxon>Bacteria</taxon>
        <taxon>Pseudomonadati</taxon>
        <taxon>Bacteroidota</taxon>
        <taxon>Sphingobacteriia</taxon>
        <taxon>Sphingobacteriales</taxon>
        <taxon>Sphingobacteriaceae</taxon>
        <taxon>Sphingobacterium</taxon>
    </lineage>
</organism>